<accession>A0A7S3T343</accession>
<feature type="region of interest" description="Disordered" evidence="1">
    <location>
        <begin position="1"/>
        <end position="61"/>
    </location>
</feature>
<gene>
    <name evidence="2" type="ORF">EHUX00137_LOCUS31462</name>
</gene>
<feature type="compositionally biased region" description="Basic and acidic residues" evidence="1">
    <location>
        <begin position="1"/>
        <end position="56"/>
    </location>
</feature>
<sequence>MHGGVHVRDRVQQQERELRQREAEVERGRERQVQLEQERARAEEERLAQEEKHSSLAEEAAAKGAKLKQLWAKFRAAQAEIDDLQHEQQQEKEDLLQTVRELTRQLQLQHLVIESFIPHADIEKLEARAVWDGDAEEWRLRPLADMRERESALQRPVSHPWLHRPTCLFASELSHDQAAGGGLRFRADNLLALDLDLPERTTADYEVDDLQPNVRAALSAALQTEEEIELEAEENLPNMVRSNAPPPHKAEPSGQRPRRKKKAAARSEAEELDVLLSGRAEEEAPAEEVFPEARGLGGGRRR</sequence>
<name>A0A7S3T343_EMIHU</name>
<dbReference type="EMBL" id="HBIR01040334">
    <property type="protein sequence ID" value="CAE0572585.1"/>
    <property type="molecule type" value="Transcribed_RNA"/>
</dbReference>
<proteinExistence type="predicted"/>
<organism evidence="2">
    <name type="scientific">Emiliania huxleyi</name>
    <name type="common">Coccolithophore</name>
    <name type="synonym">Pontosphaera huxleyi</name>
    <dbReference type="NCBI Taxonomy" id="2903"/>
    <lineage>
        <taxon>Eukaryota</taxon>
        <taxon>Haptista</taxon>
        <taxon>Haptophyta</taxon>
        <taxon>Prymnesiophyceae</taxon>
        <taxon>Isochrysidales</taxon>
        <taxon>Noelaerhabdaceae</taxon>
        <taxon>Emiliania</taxon>
    </lineage>
</organism>
<dbReference type="AlphaFoldDB" id="A0A7S3T343"/>
<evidence type="ECO:0000256" key="1">
    <source>
        <dbReference type="SAM" id="MobiDB-lite"/>
    </source>
</evidence>
<protein>
    <submittedName>
        <fullName evidence="2">Uncharacterized protein</fullName>
    </submittedName>
</protein>
<evidence type="ECO:0000313" key="2">
    <source>
        <dbReference type="EMBL" id="CAE0572585.1"/>
    </source>
</evidence>
<feature type="region of interest" description="Disordered" evidence="1">
    <location>
        <begin position="236"/>
        <end position="302"/>
    </location>
</feature>
<reference evidence="2" key="1">
    <citation type="submission" date="2021-01" db="EMBL/GenBank/DDBJ databases">
        <authorList>
            <person name="Corre E."/>
            <person name="Pelletier E."/>
            <person name="Niang G."/>
            <person name="Scheremetjew M."/>
            <person name="Finn R."/>
            <person name="Kale V."/>
            <person name="Holt S."/>
            <person name="Cochrane G."/>
            <person name="Meng A."/>
            <person name="Brown T."/>
            <person name="Cohen L."/>
        </authorList>
    </citation>
    <scope>NUCLEOTIDE SEQUENCE</scope>
    <source>
        <strain evidence="2">379</strain>
    </source>
</reference>